<dbReference type="Gene3D" id="1.10.443.10">
    <property type="entry name" value="Intergrase catalytic core"/>
    <property type="match status" value="1"/>
</dbReference>
<sequence length="343" mass="37583">MTILNTETASTSTDFEDPLGVKDRFGWALFTDWCAAADRTALPADPVTLAQFLVENPAALSTQRRRITTVNTVHHAAGHPAPGRADTIRRIVNQRRTERLSRLEVVVSEIIPRLPVFGWPGGLFGRRDALLLLLASAGLRFEQISALRRTSIHIHGQTLIVGGVHAIRLDPVTYRGSMSPASIYRGWAQILEFLDRTPSTRLLAEHLDSHTLPTSDFLSTPTGTVAGGKQSGPLFTPIDRWGHTPIAGSPLTAQSIASIVTAHLAETSPAHRSYSRRPRHSDMSDVYEPEVFPEIVLDDKYYESGLEARRAAHTALTDVTAALDDVEGRADEILRQLLAVLDA</sequence>
<keyword evidence="3" id="KW-1185">Reference proteome</keyword>
<evidence type="ECO:0000313" key="3">
    <source>
        <dbReference type="Proteomes" id="UP001589587"/>
    </source>
</evidence>
<reference evidence="2 3" key="1">
    <citation type="submission" date="2024-09" db="EMBL/GenBank/DDBJ databases">
        <authorList>
            <person name="Sun Q."/>
            <person name="Mori K."/>
        </authorList>
    </citation>
    <scope>NUCLEOTIDE SEQUENCE [LARGE SCALE GENOMIC DNA]</scope>
    <source>
        <strain evidence="2 3">JCM 11411</strain>
    </source>
</reference>
<dbReference type="RefSeq" id="WP_378377571.1">
    <property type="nucleotide sequence ID" value="NZ_JBHMAS010000128.1"/>
</dbReference>
<dbReference type="Gene3D" id="1.10.150.130">
    <property type="match status" value="1"/>
</dbReference>
<keyword evidence="1" id="KW-0238">DNA-binding</keyword>
<dbReference type="InterPro" id="IPR010998">
    <property type="entry name" value="Integrase_recombinase_N"/>
</dbReference>
<evidence type="ECO:0000256" key="1">
    <source>
        <dbReference type="ARBA" id="ARBA00023125"/>
    </source>
</evidence>
<evidence type="ECO:0000313" key="2">
    <source>
        <dbReference type="EMBL" id="MFB9785448.1"/>
    </source>
</evidence>
<name>A0ABV5XTJ6_9NOCA</name>
<organism evidence="2 3">
    <name type="scientific">Rhodococcus baikonurensis</name>
    <dbReference type="NCBI Taxonomy" id="172041"/>
    <lineage>
        <taxon>Bacteria</taxon>
        <taxon>Bacillati</taxon>
        <taxon>Actinomycetota</taxon>
        <taxon>Actinomycetes</taxon>
        <taxon>Mycobacteriales</taxon>
        <taxon>Nocardiaceae</taxon>
        <taxon>Rhodococcus</taxon>
        <taxon>Rhodococcus erythropolis group</taxon>
    </lineage>
</organism>
<dbReference type="Proteomes" id="UP001589587">
    <property type="component" value="Unassembled WGS sequence"/>
</dbReference>
<dbReference type="EMBL" id="JBHMAS010000128">
    <property type="protein sequence ID" value="MFB9785448.1"/>
    <property type="molecule type" value="Genomic_DNA"/>
</dbReference>
<gene>
    <name evidence="2" type="ORF">ACFFQ6_37755</name>
</gene>
<dbReference type="InterPro" id="IPR013762">
    <property type="entry name" value="Integrase-like_cat_sf"/>
</dbReference>
<dbReference type="SUPFAM" id="SSF47823">
    <property type="entry name" value="lambda integrase-like, N-terminal domain"/>
    <property type="match status" value="1"/>
</dbReference>
<accession>A0ABV5XTJ6</accession>
<protein>
    <submittedName>
        <fullName evidence="2">Recombinase</fullName>
    </submittedName>
</protein>
<proteinExistence type="predicted"/>
<comment type="caution">
    <text evidence="2">The sequence shown here is derived from an EMBL/GenBank/DDBJ whole genome shotgun (WGS) entry which is preliminary data.</text>
</comment>